<feature type="transmembrane region" description="Helical" evidence="5">
    <location>
        <begin position="222"/>
        <end position="241"/>
    </location>
</feature>
<reference evidence="6" key="1">
    <citation type="submission" date="2020-10" db="EMBL/GenBank/DDBJ databases">
        <title>Phylogeny of dyella-like bacteria.</title>
        <authorList>
            <person name="Fu J."/>
        </authorList>
    </citation>
    <scope>NUCLEOTIDE SEQUENCE</scope>
    <source>
        <strain evidence="6">DHOC52</strain>
    </source>
</reference>
<keyword evidence="3 5" id="KW-1133">Transmembrane helix</keyword>
<feature type="transmembrane region" description="Helical" evidence="5">
    <location>
        <begin position="274"/>
        <end position="295"/>
    </location>
</feature>
<evidence type="ECO:0000313" key="7">
    <source>
        <dbReference type="Proteomes" id="UP001430149"/>
    </source>
</evidence>
<dbReference type="CDD" id="cd09324">
    <property type="entry name" value="TDT_TehA"/>
    <property type="match status" value="1"/>
</dbReference>
<gene>
    <name evidence="6" type="primary">tehA</name>
    <name evidence="6" type="ORF">ISP19_04030</name>
</gene>
<keyword evidence="2 5" id="KW-0812">Transmembrane</keyword>
<organism evidence="6 7">
    <name type="scientific">Dyella flava</name>
    <dbReference type="NCBI Taxonomy" id="1920170"/>
    <lineage>
        <taxon>Bacteria</taxon>
        <taxon>Pseudomonadati</taxon>
        <taxon>Pseudomonadota</taxon>
        <taxon>Gammaproteobacteria</taxon>
        <taxon>Lysobacterales</taxon>
        <taxon>Rhodanobacteraceae</taxon>
        <taxon>Dyella</taxon>
    </lineage>
</organism>
<dbReference type="NCBIfam" id="NF008032">
    <property type="entry name" value="PRK10764.1"/>
    <property type="match status" value="1"/>
</dbReference>
<dbReference type="InterPro" id="IPR004695">
    <property type="entry name" value="SLAC1/Mae1/Ssu1/TehA"/>
</dbReference>
<evidence type="ECO:0000256" key="5">
    <source>
        <dbReference type="SAM" id="Phobius"/>
    </source>
</evidence>
<dbReference type="InterPro" id="IPR039264">
    <property type="entry name" value="TehA"/>
</dbReference>
<dbReference type="Gene3D" id="1.50.10.150">
    <property type="entry name" value="Voltage-dependent anion channel"/>
    <property type="match status" value="1"/>
</dbReference>
<name>A0ABS2K0B0_9GAMM</name>
<proteinExistence type="predicted"/>
<evidence type="ECO:0000256" key="2">
    <source>
        <dbReference type="ARBA" id="ARBA00022692"/>
    </source>
</evidence>
<protein>
    <submittedName>
        <fullName evidence="6">Dicarboxylate transporter/tellurite-resistance protein TehA</fullName>
    </submittedName>
</protein>
<dbReference type="PANTHER" id="PTHR37955:SF1">
    <property type="entry name" value="DEP DOMAIN-CONTAINING PROTEIN"/>
    <property type="match status" value="1"/>
</dbReference>
<comment type="subcellular location">
    <subcellularLocation>
        <location evidence="1">Membrane</location>
        <topology evidence="1">Multi-pass membrane protein</topology>
    </subcellularLocation>
</comment>
<dbReference type="EMBL" id="JADIKE010000027">
    <property type="protein sequence ID" value="MBM7124539.1"/>
    <property type="molecule type" value="Genomic_DNA"/>
</dbReference>
<evidence type="ECO:0000256" key="4">
    <source>
        <dbReference type="ARBA" id="ARBA00023136"/>
    </source>
</evidence>
<dbReference type="Pfam" id="PF03595">
    <property type="entry name" value="SLAC1"/>
    <property type="match status" value="1"/>
</dbReference>
<feature type="transmembrane region" description="Helical" evidence="5">
    <location>
        <begin position="248"/>
        <end position="268"/>
    </location>
</feature>
<dbReference type="InterPro" id="IPR038665">
    <property type="entry name" value="Voltage-dep_anion_channel_sf"/>
</dbReference>
<feature type="transmembrane region" description="Helical" evidence="5">
    <location>
        <begin position="30"/>
        <end position="52"/>
    </location>
</feature>
<feature type="transmembrane region" description="Helical" evidence="5">
    <location>
        <begin position="72"/>
        <end position="92"/>
    </location>
</feature>
<dbReference type="Proteomes" id="UP001430149">
    <property type="component" value="Unassembled WGS sequence"/>
</dbReference>
<feature type="transmembrane region" description="Helical" evidence="5">
    <location>
        <begin position="98"/>
        <end position="120"/>
    </location>
</feature>
<feature type="transmembrane region" description="Helical" evidence="5">
    <location>
        <begin position="132"/>
        <end position="153"/>
    </location>
</feature>
<feature type="transmembrane region" description="Helical" evidence="5">
    <location>
        <begin position="159"/>
        <end position="180"/>
    </location>
</feature>
<comment type="caution">
    <text evidence="6">The sequence shown here is derived from an EMBL/GenBank/DDBJ whole genome shotgun (WGS) entry which is preliminary data.</text>
</comment>
<accession>A0ABS2K0B0</accession>
<keyword evidence="7" id="KW-1185">Reference proteome</keyword>
<evidence type="ECO:0000256" key="3">
    <source>
        <dbReference type="ARBA" id="ARBA00022989"/>
    </source>
</evidence>
<sequence length="317" mass="33822">MPASFFGIVLGVVGLGSSWRVATRLWGLPSAIGECVMAVAASVWILLVAGYLSNWIRHRDAAMAEARHPIQCCFISLCPISTTLMGLVLLPYAHTLALLAWAAGSLGQLAFVVARAGGMWRGERDITNITPILLLPTVAGNLISSIVAGALGLHAFGMLFLGIGFFSWLVIDSIILFRLWTGPAMPAELRPTLGIELAPPVVSCMAYLANTQGHVDLFAQATWGYGLFQLLVLCRLLAWIMKQPLSPSYWAFSFGLTALSTGALQMTLRGEEGVIAALAMPIFIIVNAVIVVLALNTLWHLSKNGLPAGIDASPASR</sequence>
<keyword evidence="4 5" id="KW-0472">Membrane</keyword>
<dbReference type="PANTHER" id="PTHR37955">
    <property type="entry name" value="TELLURITE RESISTANCE PROTEIN TEHA"/>
    <property type="match status" value="1"/>
</dbReference>
<evidence type="ECO:0000313" key="6">
    <source>
        <dbReference type="EMBL" id="MBM7124539.1"/>
    </source>
</evidence>
<evidence type="ECO:0000256" key="1">
    <source>
        <dbReference type="ARBA" id="ARBA00004141"/>
    </source>
</evidence>
<dbReference type="InterPro" id="IPR052951">
    <property type="entry name" value="Tellurite_res_ion_channel"/>
</dbReference>